<dbReference type="SUPFAM" id="SSF53383">
    <property type="entry name" value="PLP-dependent transferases"/>
    <property type="match status" value="1"/>
</dbReference>
<protein>
    <recommendedName>
        <fullName evidence="6">Aspartate 4-decarboxylase</fullName>
        <ecNumber evidence="6">4.1.1.12</ecNumber>
    </recommendedName>
</protein>
<dbReference type="Pfam" id="PF00155">
    <property type="entry name" value="Aminotran_1_2"/>
    <property type="match status" value="1"/>
</dbReference>
<evidence type="ECO:0000256" key="6">
    <source>
        <dbReference type="NCBIfam" id="TIGR03801"/>
    </source>
</evidence>
<proteinExistence type="inferred from homology"/>
<feature type="domain" description="Aminotransferase class I/classII large" evidence="7">
    <location>
        <begin position="190"/>
        <end position="509"/>
    </location>
</feature>
<dbReference type="InterPro" id="IPR050596">
    <property type="entry name" value="AspAT/PAT-like"/>
</dbReference>
<dbReference type="GO" id="GO:0006531">
    <property type="term" value="P:aspartate metabolic process"/>
    <property type="evidence" value="ECO:0007669"/>
    <property type="project" value="UniProtKB-UniRule"/>
</dbReference>
<dbReference type="Gene3D" id="1.10.20.110">
    <property type="match status" value="1"/>
</dbReference>
<keyword evidence="8" id="KW-0456">Lyase</keyword>
<evidence type="ECO:0000256" key="3">
    <source>
        <dbReference type="ARBA" id="ARBA00022576"/>
    </source>
</evidence>
<dbReference type="RefSeq" id="WP_177144703.1">
    <property type="nucleotide sequence ID" value="NZ_JACAPU010000020.1"/>
</dbReference>
<accession>A0A7Y7WGF0</accession>
<keyword evidence="5" id="KW-0663">Pyridoxal phosphate</keyword>
<dbReference type="InterPro" id="IPR022518">
    <property type="entry name" value="Aspartate_4-decarboxylase"/>
</dbReference>
<sequence>MTHDYSQYAALSPFELKDELIKVASGRENRLMLNAGRGNPNFLATLPRQAFCQLGLFANHEAELSFSFLGNGIGGLPKVEGIEARMDRFLADNASQPGVDLLMKITSYVRDQLGLDGPAFLHEMVEGILGCNYPVPPRMLGISEKVVREYLVKEMIGGTVSRDDFDIFAVEGGTAAMTYIFNSLKENKIIRAGDKVAIGMPTFTPYFEIPVLEDYGLEVVHIDASPELDWQYPQSELDKLLDPAIKVFFVVNPSNPASVRIDDRSLAYIAELVKKQRPDLFIITDDVYGTFADNFTSLFATCPRNTALVYSFSKYFGCTGWRLGVIALHKDNILDQQIAAYDEDKHASLNLRYQTLVPDTAKLKFIDRLVADSRSVALNHTAGLSTPQQVQMVLFSLFALIDSTDSYKQVLKKLIRQRHHALYRELGVAIPVDEFEVEYYTLLDFEQITEDLYGEAFARWVHDNVDPNTLLFRIADETGIVMLPATGFGTKKPGGRLSLANLNEYDYANIGKALRKLADGAYEHYRASLEK</sequence>
<dbReference type="GO" id="GO:0030170">
    <property type="term" value="F:pyridoxal phosphate binding"/>
    <property type="evidence" value="ECO:0007669"/>
    <property type="project" value="InterPro"/>
</dbReference>
<evidence type="ECO:0000256" key="2">
    <source>
        <dbReference type="ARBA" id="ARBA00007441"/>
    </source>
</evidence>
<comment type="similarity">
    <text evidence="2">Belongs to the class-I pyridoxal-phosphate-dependent aminotransferase family.</text>
</comment>
<dbReference type="GO" id="GO:0008483">
    <property type="term" value="F:transaminase activity"/>
    <property type="evidence" value="ECO:0007669"/>
    <property type="project" value="UniProtKB-KW"/>
</dbReference>
<keyword evidence="4 8" id="KW-0808">Transferase</keyword>
<dbReference type="AlphaFoldDB" id="A0A7Y7WGF0"/>
<evidence type="ECO:0000256" key="4">
    <source>
        <dbReference type="ARBA" id="ARBA00022679"/>
    </source>
</evidence>
<comment type="cofactor">
    <cofactor evidence="1">
        <name>pyridoxal 5'-phosphate</name>
        <dbReference type="ChEBI" id="CHEBI:597326"/>
    </cofactor>
</comment>
<dbReference type="EMBL" id="JACAPU010000020">
    <property type="protein sequence ID" value="NWB48428.1"/>
    <property type="molecule type" value="Genomic_DNA"/>
</dbReference>
<dbReference type="Proteomes" id="UP000582981">
    <property type="component" value="Unassembled WGS sequence"/>
</dbReference>
<dbReference type="NCBIfam" id="NF006755">
    <property type="entry name" value="PRK09275.1"/>
    <property type="match status" value="1"/>
</dbReference>
<dbReference type="CDD" id="cd00609">
    <property type="entry name" value="AAT_like"/>
    <property type="match status" value="1"/>
</dbReference>
<evidence type="ECO:0000256" key="5">
    <source>
        <dbReference type="ARBA" id="ARBA00022898"/>
    </source>
</evidence>
<dbReference type="InterPro" id="IPR015422">
    <property type="entry name" value="PyrdxlP-dep_Trfase_small"/>
</dbReference>
<evidence type="ECO:0000259" key="7">
    <source>
        <dbReference type="Pfam" id="PF00155"/>
    </source>
</evidence>
<dbReference type="GO" id="GO:0047688">
    <property type="term" value="F:aspartate 4-decarboxylase activity"/>
    <property type="evidence" value="ECO:0007669"/>
    <property type="project" value="UniProtKB-UniRule"/>
</dbReference>
<organism evidence="8 9">
    <name type="scientific">Pseudomonas gingeri</name>
    <dbReference type="NCBI Taxonomy" id="117681"/>
    <lineage>
        <taxon>Bacteria</taxon>
        <taxon>Pseudomonadati</taxon>
        <taxon>Pseudomonadota</taxon>
        <taxon>Gammaproteobacteria</taxon>
        <taxon>Pseudomonadales</taxon>
        <taxon>Pseudomonadaceae</taxon>
        <taxon>Pseudomonas</taxon>
    </lineage>
</organism>
<evidence type="ECO:0000313" key="8">
    <source>
        <dbReference type="EMBL" id="NWB48428.1"/>
    </source>
</evidence>
<dbReference type="EC" id="4.1.1.12" evidence="6"/>
<keyword evidence="3 8" id="KW-0032">Aminotransferase</keyword>
<evidence type="ECO:0000313" key="9">
    <source>
        <dbReference type="Proteomes" id="UP000582981"/>
    </source>
</evidence>
<dbReference type="Gene3D" id="3.40.640.10">
    <property type="entry name" value="Type I PLP-dependent aspartate aminotransferase-like (Major domain)"/>
    <property type="match status" value="1"/>
</dbReference>
<evidence type="ECO:0000256" key="1">
    <source>
        <dbReference type="ARBA" id="ARBA00001933"/>
    </source>
</evidence>
<gene>
    <name evidence="8" type="ORF">HX829_18200</name>
</gene>
<name>A0A7Y7WGF0_9PSED</name>
<reference evidence="8 9" key="1">
    <citation type="submission" date="2020-04" db="EMBL/GenBank/DDBJ databases">
        <title>Molecular characterization of pseudomonads from Agaricus bisporus reveal novel blotch 2 pathogens in Western Europe.</title>
        <authorList>
            <person name="Taparia T."/>
            <person name="Krijger M."/>
            <person name="Haynes E."/>
            <person name="Elpinstone J.G."/>
            <person name="Noble R."/>
            <person name="Van Der Wolf J."/>
        </authorList>
    </citation>
    <scope>NUCLEOTIDE SEQUENCE [LARGE SCALE GENOMIC DNA]</scope>
    <source>
        <strain evidence="8 9">F1001</strain>
    </source>
</reference>
<dbReference type="PANTHER" id="PTHR46383:SF1">
    <property type="entry name" value="ASPARTATE AMINOTRANSFERASE"/>
    <property type="match status" value="1"/>
</dbReference>
<dbReference type="PANTHER" id="PTHR46383">
    <property type="entry name" value="ASPARTATE AMINOTRANSFERASE"/>
    <property type="match status" value="1"/>
</dbReference>
<dbReference type="InterPro" id="IPR004839">
    <property type="entry name" value="Aminotransferase_I/II_large"/>
</dbReference>
<comment type="caution">
    <text evidence="8">The sequence shown here is derived from an EMBL/GenBank/DDBJ whole genome shotgun (WGS) entry which is preliminary data.</text>
</comment>
<dbReference type="NCBIfam" id="TIGR03801">
    <property type="entry name" value="asp_4_decarbox"/>
    <property type="match status" value="1"/>
</dbReference>
<dbReference type="InterPro" id="IPR015421">
    <property type="entry name" value="PyrdxlP-dep_Trfase_major"/>
</dbReference>
<dbReference type="InterPro" id="IPR015424">
    <property type="entry name" value="PyrdxlP-dep_Trfase"/>
</dbReference>
<dbReference type="Gene3D" id="3.90.1150.10">
    <property type="entry name" value="Aspartate Aminotransferase, domain 1"/>
    <property type="match status" value="1"/>
</dbReference>